<proteinExistence type="inferred from homology"/>
<dbReference type="PANTHER" id="PTHR32322">
    <property type="entry name" value="INNER MEMBRANE TRANSPORTER"/>
    <property type="match status" value="1"/>
</dbReference>
<dbReference type="InterPro" id="IPR050638">
    <property type="entry name" value="AA-Vitamin_Transporters"/>
</dbReference>
<feature type="transmembrane region" description="Helical" evidence="7">
    <location>
        <begin position="171"/>
        <end position="191"/>
    </location>
</feature>
<evidence type="ECO:0000256" key="3">
    <source>
        <dbReference type="ARBA" id="ARBA00022475"/>
    </source>
</evidence>
<dbReference type="InterPro" id="IPR000620">
    <property type="entry name" value="EamA_dom"/>
</dbReference>
<feature type="domain" description="EamA" evidence="8">
    <location>
        <begin position="173"/>
        <end position="308"/>
    </location>
</feature>
<feature type="transmembrane region" description="Helical" evidence="7">
    <location>
        <begin position="203"/>
        <end position="223"/>
    </location>
</feature>
<dbReference type="EMBL" id="JAJEQW010000006">
    <property type="protein sequence ID" value="MCC2242120.1"/>
    <property type="molecule type" value="Genomic_DNA"/>
</dbReference>
<dbReference type="Pfam" id="PF00892">
    <property type="entry name" value="EamA"/>
    <property type="match status" value="2"/>
</dbReference>
<dbReference type="RefSeq" id="WP_227710091.1">
    <property type="nucleotide sequence ID" value="NZ_JAJEQW010000006.1"/>
</dbReference>
<comment type="subcellular location">
    <subcellularLocation>
        <location evidence="1">Cell membrane</location>
        <topology evidence="1">Multi-pass membrane protein</topology>
    </subcellularLocation>
</comment>
<name>A0AAW4WBG4_9FIRM</name>
<accession>A0AAW4WBG4</accession>
<sequence length="317" mass="34263">MKAMETKEKFMQKTIVVWLGALVCCLLWGSAFPCIKIGYQMMHIASDEVASQILYAGYRFTLAGILTILLGSIGSRRFLRPTKGSIGKVFKLSSLQTVGQYLLFYIGLAHTSGVKASIIEALNVFVAILVASLLFHQEKLSARKIAGCIIGFAGVALVNMGSSGFDFHMSVTGEGFIFLSTVAYAFSSVLLKRYSKSENPVMLSGYQFLVGGIIMALCGFAAGGRVSGFTASSFGLLFYMACISAVAYTLWGILLKYNPISRVAVFGFMNPVFGVILSAWLLGEKEQAAGIKSVIALILVCIGIFVVNYKKEVTKED</sequence>
<evidence type="ECO:0000256" key="1">
    <source>
        <dbReference type="ARBA" id="ARBA00004651"/>
    </source>
</evidence>
<dbReference type="SUPFAM" id="SSF103481">
    <property type="entry name" value="Multidrug resistance efflux transporter EmrE"/>
    <property type="match status" value="2"/>
</dbReference>
<comment type="similarity">
    <text evidence="2">Belongs to the EamA transporter family.</text>
</comment>
<dbReference type="GO" id="GO:0005886">
    <property type="term" value="C:plasma membrane"/>
    <property type="evidence" value="ECO:0007669"/>
    <property type="project" value="UniProtKB-SubCell"/>
</dbReference>
<evidence type="ECO:0000313" key="10">
    <source>
        <dbReference type="Proteomes" id="UP001198893"/>
    </source>
</evidence>
<comment type="caution">
    <text evidence="9">The sequence shown here is derived from an EMBL/GenBank/DDBJ whole genome shotgun (WGS) entry which is preliminary data.</text>
</comment>
<reference evidence="9" key="1">
    <citation type="submission" date="2021-10" db="EMBL/GenBank/DDBJ databases">
        <title>Anaerobic single-cell dispensing facilitates the cultivation of human gut bacteria.</title>
        <authorList>
            <person name="Afrizal A."/>
        </authorList>
    </citation>
    <scope>NUCLEOTIDE SEQUENCE</scope>
    <source>
        <strain evidence="9">CLA-AA-H204</strain>
    </source>
</reference>
<dbReference type="PANTHER" id="PTHR32322:SF18">
    <property type="entry name" value="S-ADENOSYLMETHIONINE_S-ADENOSYLHOMOCYSTEINE TRANSPORTER"/>
    <property type="match status" value="1"/>
</dbReference>
<dbReference type="AlphaFoldDB" id="A0AAW4WBG4"/>
<feature type="transmembrane region" description="Helical" evidence="7">
    <location>
        <begin position="263"/>
        <end position="283"/>
    </location>
</feature>
<dbReference type="InterPro" id="IPR037185">
    <property type="entry name" value="EmrE-like"/>
</dbReference>
<keyword evidence="6 7" id="KW-0472">Membrane</keyword>
<feature type="transmembrane region" description="Helical" evidence="7">
    <location>
        <begin position="114"/>
        <end position="135"/>
    </location>
</feature>
<organism evidence="9 10">
    <name type="scientific">Roseburia amylophila</name>
    <dbReference type="NCBI Taxonomy" id="2981794"/>
    <lineage>
        <taxon>Bacteria</taxon>
        <taxon>Bacillati</taxon>
        <taxon>Bacillota</taxon>
        <taxon>Clostridia</taxon>
        <taxon>Lachnospirales</taxon>
        <taxon>Lachnospiraceae</taxon>
        <taxon>Roseburia</taxon>
    </lineage>
</organism>
<evidence type="ECO:0000256" key="7">
    <source>
        <dbReference type="SAM" id="Phobius"/>
    </source>
</evidence>
<feature type="transmembrane region" description="Helical" evidence="7">
    <location>
        <begin position="229"/>
        <end position="251"/>
    </location>
</feature>
<evidence type="ECO:0000256" key="5">
    <source>
        <dbReference type="ARBA" id="ARBA00022989"/>
    </source>
</evidence>
<feature type="transmembrane region" description="Helical" evidence="7">
    <location>
        <begin position="86"/>
        <end position="108"/>
    </location>
</feature>
<gene>
    <name evidence="9" type="ORF">LKD47_07385</name>
</gene>
<keyword evidence="4 7" id="KW-0812">Transmembrane</keyword>
<evidence type="ECO:0000313" key="9">
    <source>
        <dbReference type="EMBL" id="MCC2242120.1"/>
    </source>
</evidence>
<evidence type="ECO:0000259" key="8">
    <source>
        <dbReference type="Pfam" id="PF00892"/>
    </source>
</evidence>
<evidence type="ECO:0000256" key="4">
    <source>
        <dbReference type="ARBA" id="ARBA00022692"/>
    </source>
</evidence>
<keyword evidence="3" id="KW-1003">Cell membrane</keyword>
<dbReference type="Proteomes" id="UP001198893">
    <property type="component" value="Unassembled WGS sequence"/>
</dbReference>
<evidence type="ECO:0000256" key="6">
    <source>
        <dbReference type="ARBA" id="ARBA00023136"/>
    </source>
</evidence>
<feature type="domain" description="EamA" evidence="8">
    <location>
        <begin position="19"/>
        <end position="159"/>
    </location>
</feature>
<keyword evidence="5 7" id="KW-1133">Transmembrane helix</keyword>
<feature type="transmembrane region" description="Helical" evidence="7">
    <location>
        <begin position="289"/>
        <end position="309"/>
    </location>
</feature>
<feature type="transmembrane region" description="Helical" evidence="7">
    <location>
        <begin position="147"/>
        <end position="165"/>
    </location>
</feature>
<protein>
    <submittedName>
        <fullName evidence="9">DMT family transporter</fullName>
    </submittedName>
</protein>
<evidence type="ECO:0000256" key="2">
    <source>
        <dbReference type="ARBA" id="ARBA00007362"/>
    </source>
</evidence>
<feature type="transmembrane region" description="Helical" evidence="7">
    <location>
        <begin position="55"/>
        <end position="74"/>
    </location>
</feature>